<comment type="caution">
    <text evidence="3">The sequence shown here is derived from an EMBL/GenBank/DDBJ whole genome shotgun (WGS) entry which is preliminary data.</text>
</comment>
<sequence length="300" mass="33455">MARLPFVDTHVHFHDMTHPRLRYDWIAPDAPIDPVVGPDGAMRAQRYWADDFVAETRFQNVAKVVHVQAAIGSPDPVEETRWLQAFADRLGLPQGIVAYVDLAQPDAAEQLARHRAFPNFRGVRDLRDDDYLSSDAWRRGYALLDGLVCCDDPFVEQMPDARRLAEEFPGVTLCIDHAAYPGFGGNPRDPALADFDAWSAGMRELAKAPNVVVKISGLGMSDHSWTVESIRPWVSECIDAFGTERSFFGTNWSLDRIYSSYGDVLDAYAELVSDFTEAEQVAMFSGNAERIFRLGDPAAA</sequence>
<evidence type="ECO:0000256" key="1">
    <source>
        <dbReference type="ARBA" id="ARBA00038310"/>
    </source>
</evidence>
<feature type="domain" description="Amidohydrolase-related" evidence="2">
    <location>
        <begin position="7"/>
        <end position="294"/>
    </location>
</feature>
<dbReference type="PANTHER" id="PTHR43569">
    <property type="entry name" value="AMIDOHYDROLASE"/>
    <property type="match status" value="1"/>
</dbReference>
<reference evidence="4" key="1">
    <citation type="submission" date="2023-07" db="EMBL/GenBank/DDBJ databases">
        <title>Conexibacter stalactiti sp. nov., isolated from stalactites in a lava cave and emended description of the genus Conexibacter.</title>
        <authorList>
            <person name="Lee S.D."/>
        </authorList>
    </citation>
    <scope>NUCLEOTIDE SEQUENCE [LARGE SCALE GENOMIC DNA]</scope>
    <source>
        <strain evidence="4">KCTC 39840</strain>
    </source>
</reference>
<evidence type="ECO:0000313" key="4">
    <source>
        <dbReference type="Proteomes" id="UP001284601"/>
    </source>
</evidence>
<protein>
    <submittedName>
        <fullName evidence="3">Amidohydrolase family protein</fullName>
    </submittedName>
</protein>
<dbReference type="Proteomes" id="UP001284601">
    <property type="component" value="Unassembled WGS sequence"/>
</dbReference>
<accession>A0ABU4HLG6</accession>
<proteinExistence type="inferred from homology"/>
<dbReference type="InterPro" id="IPR006680">
    <property type="entry name" value="Amidohydro-rel"/>
</dbReference>
<organism evidence="3 4">
    <name type="scientific">Conexibacter stalactiti</name>
    <dbReference type="NCBI Taxonomy" id="1940611"/>
    <lineage>
        <taxon>Bacteria</taxon>
        <taxon>Bacillati</taxon>
        <taxon>Actinomycetota</taxon>
        <taxon>Thermoleophilia</taxon>
        <taxon>Solirubrobacterales</taxon>
        <taxon>Conexibacteraceae</taxon>
        <taxon>Conexibacter</taxon>
    </lineage>
</organism>
<dbReference type="RefSeq" id="WP_318596362.1">
    <property type="nucleotide sequence ID" value="NZ_JAWSTH010000012.1"/>
</dbReference>
<name>A0ABU4HLG6_9ACTN</name>
<evidence type="ECO:0000313" key="3">
    <source>
        <dbReference type="EMBL" id="MDW5594105.1"/>
    </source>
</evidence>
<reference evidence="3 4" key="2">
    <citation type="submission" date="2023-10" db="EMBL/GenBank/DDBJ databases">
        <authorList>
            <person name="Han X.F."/>
        </authorList>
    </citation>
    <scope>NUCLEOTIDE SEQUENCE [LARGE SCALE GENOMIC DNA]</scope>
    <source>
        <strain evidence="3 4">KCTC 39840</strain>
    </source>
</reference>
<dbReference type="InterPro" id="IPR052350">
    <property type="entry name" value="Metallo-dep_Lactonases"/>
</dbReference>
<keyword evidence="4" id="KW-1185">Reference proteome</keyword>
<evidence type="ECO:0000259" key="2">
    <source>
        <dbReference type="Pfam" id="PF04909"/>
    </source>
</evidence>
<dbReference type="Pfam" id="PF04909">
    <property type="entry name" value="Amidohydro_2"/>
    <property type="match status" value="1"/>
</dbReference>
<dbReference type="EMBL" id="JAWSTH010000012">
    <property type="protein sequence ID" value="MDW5594105.1"/>
    <property type="molecule type" value="Genomic_DNA"/>
</dbReference>
<dbReference type="Gene3D" id="3.20.20.140">
    <property type="entry name" value="Metal-dependent hydrolases"/>
    <property type="match status" value="1"/>
</dbReference>
<dbReference type="SUPFAM" id="SSF51556">
    <property type="entry name" value="Metallo-dependent hydrolases"/>
    <property type="match status" value="1"/>
</dbReference>
<dbReference type="InterPro" id="IPR032466">
    <property type="entry name" value="Metal_Hydrolase"/>
</dbReference>
<gene>
    <name evidence="3" type="ORF">R7226_07150</name>
</gene>
<comment type="similarity">
    <text evidence="1">Belongs to the metallo-dependent hydrolases superfamily.</text>
</comment>
<dbReference type="PANTHER" id="PTHR43569:SF1">
    <property type="entry name" value="BLL3371 PROTEIN"/>
    <property type="match status" value="1"/>
</dbReference>